<evidence type="ECO:0000256" key="1">
    <source>
        <dbReference type="SAM" id="MobiDB-lite"/>
    </source>
</evidence>
<feature type="compositionally biased region" description="Basic and acidic residues" evidence="1">
    <location>
        <begin position="7"/>
        <end position="23"/>
    </location>
</feature>
<proteinExistence type="predicted"/>
<dbReference type="VEuPathDB" id="MicrosporidiaDB:CWI37_0616p0010"/>
<accession>A0A4Q9L335</accession>
<dbReference type="AlphaFoldDB" id="A0A4Q9L335"/>
<dbReference type="EMBL" id="PITJ01000616">
    <property type="protein sequence ID" value="TBU01838.1"/>
    <property type="molecule type" value="Genomic_DNA"/>
</dbReference>
<dbReference type="Proteomes" id="UP000292362">
    <property type="component" value="Unassembled WGS sequence"/>
</dbReference>
<evidence type="ECO:0000313" key="2">
    <source>
        <dbReference type="EMBL" id="TBU01838.1"/>
    </source>
</evidence>
<name>A0A4Q9L335_9MICR</name>
<protein>
    <submittedName>
        <fullName evidence="2">Uncharacterized protein</fullName>
    </submittedName>
</protein>
<comment type="caution">
    <text evidence="2">The sequence shown here is derived from an EMBL/GenBank/DDBJ whole genome shotgun (WGS) entry which is preliminary data.</text>
</comment>
<sequence length="68" mass="8070">MGFIMRAEMHEEPKHPLKEAKNGENGVKEIKKRILHLFFQREEPTNNINDELDLDEETILVKELEKII</sequence>
<evidence type="ECO:0000313" key="3">
    <source>
        <dbReference type="Proteomes" id="UP000292362"/>
    </source>
</evidence>
<gene>
    <name evidence="2" type="ORF">CWI37_0616p0010</name>
</gene>
<organism evidence="2 3">
    <name type="scientific">Hamiltosporidium tvaerminnensis</name>
    <dbReference type="NCBI Taxonomy" id="1176355"/>
    <lineage>
        <taxon>Eukaryota</taxon>
        <taxon>Fungi</taxon>
        <taxon>Fungi incertae sedis</taxon>
        <taxon>Microsporidia</taxon>
        <taxon>Dubosqiidae</taxon>
        <taxon>Hamiltosporidium</taxon>
    </lineage>
</organism>
<feature type="region of interest" description="Disordered" evidence="1">
    <location>
        <begin position="1"/>
        <end position="23"/>
    </location>
</feature>
<reference evidence="2 3" key="1">
    <citation type="submission" date="2017-12" db="EMBL/GenBank/DDBJ databases">
        <authorList>
            <person name="Pombert J.-F."/>
            <person name="Haag K.L."/>
            <person name="Ebert D."/>
        </authorList>
    </citation>
    <scope>NUCLEOTIDE SEQUENCE [LARGE SCALE GENOMIC DNA]</scope>
    <source>
        <strain evidence="2">FI-OER-3-3</strain>
    </source>
</reference>